<dbReference type="EMBL" id="BAAALS010000003">
    <property type="protein sequence ID" value="GAA1740090.1"/>
    <property type="molecule type" value="Genomic_DNA"/>
</dbReference>
<dbReference type="InterPro" id="IPR036291">
    <property type="entry name" value="NAD(P)-bd_dom_sf"/>
</dbReference>
<dbReference type="SUPFAM" id="SSF51735">
    <property type="entry name" value="NAD(P)-binding Rossmann-fold domains"/>
    <property type="match status" value="1"/>
</dbReference>
<dbReference type="Gene3D" id="3.40.50.720">
    <property type="entry name" value="NAD(P)-binding Rossmann-like Domain"/>
    <property type="match status" value="1"/>
</dbReference>
<dbReference type="RefSeq" id="WP_344077057.1">
    <property type="nucleotide sequence ID" value="NZ_BAAALS010000003.1"/>
</dbReference>
<feature type="domain" description="CoA-binding" evidence="4">
    <location>
        <begin position="27"/>
        <end position="122"/>
    </location>
</feature>
<dbReference type="InterPro" id="IPR016102">
    <property type="entry name" value="Succinyl-CoA_synth-like"/>
</dbReference>
<sequence>MDGALTGLAARTGETGAGRQAASLAAFFEPATIAVVGATDQPGKLGTTVMRALIEGPYAGRVVPVNPRRDVLFGLDVAAGLADIQGNVDLVFVCVGDAAVPDVLRACADRRVAAVVVLNATLGPAEETGALLDTLRAAGTRVIGPNCMGVYSSNSGVSWTPRAAFDKDGGLGLVSHSGGMAQDLLLSASARGLGVSVAASLGNCCDVDEVDVVEYLTEDERTGAIGMYLEGTSRGPALLAAIASASATKPVVCMKGGRDSAAAEAVATHTGRIAGDYRVWEGLLRQAGAYFVNSPEELLDCLALVGSEFVDGPLCFVGNGGGASVLLSDLAAAGRLPLARLADDLIARLEGAVGVPSSRGGAIWDIPLNFLLANDGDGASLLAGELSRDAGVGRLVLHLNLTSFANQDNAEDEVRKLVRRLREATRTGNRVLVLRTDGSAPVNALRAIAIEEAGEEGDLPCFNSIESLMQALTTVARHRSVRAGEGADVGP</sequence>
<dbReference type="PANTHER" id="PTHR43334">
    <property type="entry name" value="ACETATE--COA LIGASE [ADP-FORMING]"/>
    <property type="match status" value="1"/>
</dbReference>
<evidence type="ECO:0000313" key="6">
    <source>
        <dbReference type="Proteomes" id="UP001500655"/>
    </source>
</evidence>
<organism evidence="5 6">
    <name type="scientific">Luedemannella helvata</name>
    <dbReference type="NCBI Taxonomy" id="349315"/>
    <lineage>
        <taxon>Bacteria</taxon>
        <taxon>Bacillati</taxon>
        <taxon>Actinomycetota</taxon>
        <taxon>Actinomycetes</taxon>
        <taxon>Micromonosporales</taxon>
        <taxon>Micromonosporaceae</taxon>
        <taxon>Luedemannella</taxon>
    </lineage>
</organism>
<evidence type="ECO:0000256" key="1">
    <source>
        <dbReference type="ARBA" id="ARBA00022598"/>
    </source>
</evidence>
<dbReference type="Gene3D" id="3.40.50.261">
    <property type="entry name" value="Succinyl-CoA synthetase domains"/>
    <property type="match status" value="2"/>
</dbReference>
<dbReference type="Pfam" id="PF13380">
    <property type="entry name" value="CoA_binding_2"/>
    <property type="match status" value="1"/>
</dbReference>
<evidence type="ECO:0000259" key="4">
    <source>
        <dbReference type="SMART" id="SM00881"/>
    </source>
</evidence>
<dbReference type="SMART" id="SM00881">
    <property type="entry name" value="CoA_binding"/>
    <property type="match status" value="1"/>
</dbReference>
<evidence type="ECO:0000256" key="3">
    <source>
        <dbReference type="ARBA" id="ARBA00022840"/>
    </source>
</evidence>
<accession>A0ABN2JVE0</accession>
<dbReference type="InterPro" id="IPR032875">
    <property type="entry name" value="Succ_CoA_lig_flav_dom"/>
</dbReference>
<dbReference type="Pfam" id="PF13607">
    <property type="entry name" value="Succ_CoA_lig"/>
    <property type="match status" value="1"/>
</dbReference>
<gene>
    <name evidence="5" type="ORF">GCM10009681_08700</name>
</gene>
<protein>
    <submittedName>
        <fullName evidence="5">CoA-binding protein</fullName>
    </submittedName>
</protein>
<keyword evidence="3" id="KW-0067">ATP-binding</keyword>
<keyword evidence="1" id="KW-0436">Ligase</keyword>
<dbReference type="Proteomes" id="UP001500655">
    <property type="component" value="Unassembled WGS sequence"/>
</dbReference>
<evidence type="ECO:0000313" key="5">
    <source>
        <dbReference type="EMBL" id="GAA1740090.1"/>
    </source>
</evidence>
<name>A0ABN2JVE0_9ACTN</name>
<keyword evidence="2" id="KW-0547">Nucleotide-binding</keyword>
<dbReference type="PANTHER" id="PTHR43334:SF1">
    <property type="entry name" value="3-HYDROXYPROPIONATE--COA LIGASE [ADP-FORMING]"/>
    <property type="match status" value="1"/>
</dbReference>
<comment type="caution">
    <text evidence="5">The sequence shown here is derived from an EMBL/GenBank/DDBJ whole genome shotgun (WGS) entry which is preliminary data.</text>
</comment>
<dbReference type="InterPro" id="IPR003781">
    <property type="entry name" value="CoA-bd"/>
</dbReference>
<proteinExistence type="predicted"/>
<dbReference type="InterPro" id="IPR051538">
    <property type="entry name" value="Acyl-CoA_Synth/Transferase"/>
</dbReference>
<reference evidence="5 6" key="1">
    <citation type="journal article" date="2019" name="Int. J. Syst. Evol. Microbiol.">
        <title>The Global Catalogue of Microorganisms (GCM) 10K type strain sequencing project: providing services to taxonomists for standard genome sequencing and annotation.</title>
        <authorList>
            <consortium name="The Broad Institute Genomics Platform"/>
            <consortium name="The Broad Institute Genome Sequencing Center for Infectious Disease"/>
            <person name="Wu L."/>
            <person name="Ma J."/>
        </authorList>
    </citation>
    <scope>NUCLEOTIDE SEQUENCE [LARGE SCALE GENOMIC DNA]</scope>
    <source>
        <strain evidence="5 6">JCM 13249</strain>
    </source>
</reference>
<keyword evidence="6" id="KW-1185">Reference proteome</keyword>
<dbReference type="SUPFAM" id="SSF52210">
    <property type="entry name" value="Succinyl-CoA synthetase domains"/>
    <property type="match status" value="2"/>
</dbReference>
<evidence type="ECO:0000256" key="2">
    <source>
        <dbReference type="ARBA" id="ARBA00022741"/>
    </source>
</evidence>